<evidence type="ECO:0000313" key="3">
    <source>
        <dbReference type="Proteomes" id="UP001165381"/>
    </source>
</evidence>
<proteinExistence type="predicted"/>
<reference evidence="2" key="1">
    <citation type="submission" date="2022-05" db="EMBL/GenBank/DDBJ databases">
        <authorList>
            <person name="Park J.-S."/>
        </authorList>
    </citation>
    <scope>NUCLEOTIDE SEQUENCE</scope>
    <source>
        <strain evidence="2">2012CJ34-3</strain>
    </source>
</reference>
<keyword evidence="1" id="KW-0472">Membrane</keyword>
<dbReference type="InterPro" id="IPR017850">
    <property type="entry name" value="Alkaline_phosphatase_core_sf"/>
</dbReference>
<keyword evidence="1" id="KW-0812">Transmembrane</keyword>
<comment type="caution">
    <text evidence="2">The sequence shown here is derived from an EMBL/GenBank/DDBJ whole genome shotgun (WGS) entry which is preliminary data.</text>
</comment>
<dbReference type="Proteomes" id="UP001165381">
    <property type="component" value="Unassembled WGS sequence"/>
</dbReference>
<evidence type="ECO:0000256" key="1">
    <source>
        <dbReference type="SAM" id="Phobius"/>
    </source>
</evidence>
<keyword evidence="1" id="KW-1133">Transmembrane helix</keyword>
<protein>
    <recommendedName>
        <fullName evidence="4">Sulfatase N-terminal domain-containing protein</fullName>
    </recommendedName>
</protein>
<dbReference type="SUPFAM" id="SSF53649">
    <property type="entry name" value="Alkaline phosphatase-like"/>
    <property type="match status" value="1"/>
</dbReference>
<accession>A0ABT0QHT2</accession>
<keyword evidence="3" id="KW-1185">Reference proteome</keyword>
<feature type="transmembrane region" description="Helical" evidence="1">
    <location>
        <begin position="20"/>
        <end position="40"/>
    </location>
</feature>
<dbReference type="RefSeq" id="WP_249973919.1">
    <property type="nucleotide sequence ID" value="NZ_JAMFLZ010000009.1"/>
</dbReference>
<organism evidence="2 3">
    <name type="scientific">Jejuia spongiicola</name>
    <dbReference type="NCBI Taxonomy" id="2942207"/>
    <lineage>
        <taxon>Bacteria</taxon>
        <taxon>Pseudomonadati</taxon>
        <taxon>Bacteroidota</taxon>
        <taxon>Flavobacteriia</taxon>
        <taxon>Flavobacteriales</taxon>
        <taxon>Flavobacteriaceae</taxon>
        <taxon>Jejuia</taxon>
    </lineage>
</organism>
<name>A0ABT0QHT2_9FLAO</name>
<evidence type="ECO:0000313" key="2">
    <source>
        <dbReference type="EMBL" id="MCL6296549.1"/>
    </source>
</evidence>
<feature type="transmembrane region" description="Helical" evidence="1">
    <location>
        <begin position="47"/>
        <end position="64"/>
    </location>
</feature>
<gene>
    <name evidence="2" type="ORF">M3P09_16190</name>
</gene>
<dbReference type="Gene3D" id="3.40.720.10">
    <property type="entry name" value="Alkaline Phosphatase, subunit A"/>
    <property type="match status" value="1"/>
</dbReference>
<evidence type="ECO:0008006" key="4">
    <source>
        <dbReference type="Google" id="ProtNLM"/>
    </source>
</evidence>
<sequence>MIPILNLTVFTFFVILSTYGFKNKLLVLFILASFFLAIIVKNQINKIIVFQYLLALFVFIKLFPDFYKAVTYSTKWQEQPDDIEDVVFKKTPNIYIIQPDGYAGFSELKKGYYNYDNSEFENFLIEENFKLYNDYRSNYVSTLSSNSSMFSMKHHYYNNTKANNKELYNAREVIAGNNSVISILKKNKYKSFLLLERPYLLVNRPDIYYDYCNIDFKEISFLARGFEIEKEVVSELEQSISENISANNFYFIGLMRPSHISVNKNESKGIKKEREGYLIDLEKANQSLKEIVKIIKEKDNNSLIVIVADHGGFIGLNYSLETGIKQIDRDLIYSIYTSALAIKWPDDVPPYFDNKLSTSVNLFRILFSYLSKNESYLNYLEENKSFALIKEGAPYGVYEYIDEKGSIVFNKKGK</sequence>
<dbReference type="EMBL" id="JAMFLZ010000009">
    <property type="protein sequence ID" value="MCL6296549.1"/>
    <property type="molecule type" value="Genomic_DNA"/>
</dbReference>